<dbReference type="KEGG" id="pbro:HOP40_33725"/>
<gene>
    <name evidence="2" type="ORF">HOP40_33725</name>
</gene>
<sequence>MGTIQVQLFTTVDNAVGAPMWTMDYPFTDEMGAAIGQLTTGSATAILLGRTTWEESGPAWSGRDMADDPGAPFFNETAKYVVSGSRTEVDGWNNSTLLGAYDADAIRRFKDGVDGGIYVFGSTTLVRALLDDGLVDELHLFVYPVALGEGPTLFGPGTPKRAMTLKSAQSFDNGVVHLAYAPNPGTPGA</sequence>
<dbReference type="Pfam" id="PF01872">
    <property type="entry name" value="RibD_C"/>
    <property type="match status" value="1"/>
</dbReference>
<organism evidence="2 3">
    <name type="scientific">Pseudonocardia broussonetiae</name>
    <dbReference type="NCBI Taxonomy" id="2736640"/>
    <lineage>
        <taxon>Bacteria</taxon>
        <taxon>Bacillati</taxon>
        <taxon>Actinomycetota</taxon>
        <taxon>Actinomycetes</taxon>
        <taxon>Pseudonocardiales</taxon>
        <taxon>Pseudonocardiaceae</taxon>
        <taxon>Pseudonocardia</taxon>
    </lineage>
</organism>
<feature type="domain" description="Bacterial bifunctional deaminase-reductase C-terminal" evidence="1">
    <location>
        <begin position="3"/>
        <end position="176"/>
    </location>
</feature>
<evidence type="ECO:0000313" key="2">
    <source>
        <dbReference type="EMBL" id="QJY50114.1"/>
    </source>
</evidence>
<name>A0A6M6JPZ6_9PSEU</name>
<dbReference type="PANTHER" id="PTHR38011">
    <property type="entry name" value="DIHYDROFOLATE REDUCTASE FAMILY PROTEIN (AFU_ORTHOLOGUE AFUA_8G06820)"/>
    <property type="match status" value="1"/>
</dbReference>
<evidence type="ECO:0000259" key="1">
    <source>
        <dbReference type="Pfam" id="PF01872"/>
    </source>
</evidence>
<proteinExistence type="predicted"/>
<dbReference type="Proteomes" id="UP000505377">
    <property type="component" value="Chromosome"/>
</dbReference>
<evidence type="ECO:0000313" key="3">
    <source>
        <dbReference type="Proteomes" id="UP000505377"/>
    </source>
</evidence>
<dbReference type="PANTHER" id="PTHR38011:SF11">
    <property type="entry name" value="2,5-DIAMINO-6-RIBOSYLAMINO-4(3H)-PYRIMIDINONE 5'-PHOSPHATE REDUCTASE"/>
    <property type="match status" value="1"/>
</dbReference>
<dbReference type="RefSeq" id="WP_172167245.1">
    <property type="nucleotide sequence ID" value="NZ_CP053564.1"/>
</dbReference>
<dbReference type="InterPro" id="IPR050765">
    <property type="entry name" value="Riboflavin_Biosynth_HTPR"/>
</dbReference>
<dbReference type="InterPro" id="IPR024072">
    <property type="entry name" value="DHFR-like_dom_sf"/>
</dbReference>
<dbReference type="SUPFAM" id="SSF53597">
    <property type="entry name" value="Dihydrofolate reductase-like"/>
    <property type="match status" value="1"/>
</dbReference>
<dbReference type="GO" id="GO:0009231">
    <property type="term" value="P:riboflavin biosynthetic process"/>
    <property type="evidence" value="ECO:0007669"/>
    <property type="project" value="InterPro"/>
</dbReference>
<protein>
    <submittedName>
        <fullName evidence="2">Deaminase</fullName>
    </submittedName>
</protein>
<reference evidence="2 3" key="1">
    <citation type="submission" date="2020-05" db="EMBL/GenBank/DDBJ databases">
        <authorList>
            <person name="Mo P."/>
        </authorList>
    </citation>
    <scope>NUCLEOTIDE SEQUENCE [LARGE SCALE GENOMIC DNA]</scope>
    <source>
        <strain evidence="2 3">Gen01</strain>
    </source>
</reference>
<keyword evidence="3" id="KW-1185">Reference proteome</keyword>
<dbReference type="EMBL" id="CP053564">
    <property type="protein sequence ID" value="QJY50114.1"/>
    <property type="molecule type" value="Genomic_DNA"/>
</dbReference>
<dbReference type="GO" id="GO:0008703">
    <property type="term" value="F:5-amino-6-(5-phosphoribosylamino)uracil reductase activity"/>
    <property type="evidence" value="ECO:0007669"/>
    <property type="project" value="InterPro"/>
</dbReference>
<dbReference type="AlphaFoldDB" id="A0A6M6JPZ6"/>
<dbReference type="InterPro" id="IPR002734">
    <property type="entry name" value="RibDG_C"/>
</dbReference>
<accession>A0A6M6JPZ6</accession>
<dbReference type="Gene3D" id="3.40.430.10">
    <property type="entry name" value="Dihydrofolate Reductase, subunit A"/>
    <property type="match status" value="1"/>
</dbReference>